<dbReference type="PANTHER" id="PTHR34700">
    <property type="entry name" value="POTASSIUM BINDING PROTEIN KBP"/>
    <property type="match status" value="1"/>
</dbReference>
<dbReference type="PROSITE" id="PS51782">
    <property type="entry name" value="LYSM"/>
    <property type="match status" value="1"/>
</dbReference>
<protein>
    <submittedName>
        <fullName evidence="2">LysM peptidoglycan-binding domain-containing protein</fullName>
    </submittedName>
</protein>
<dbReference type="SMART" id="SM00257">
    <property type="entry name" value="LysM"/>
    <property type="match status" value="1"/>
</dbReference>
<dbReference type="InterPro" id="IPR036779">
    <property type="entry name" value="LysM_dom_sf"/>
</dbReference>
<evidence type="ECO:0000313" key="3">
    <source>
        <dbReference type="Proteomes" id="UP001239680"/>
    </source>
</evidence>
<dbReference type="Proteomes" id="UP001239680">
    <property type="component" value="Unassembled WGS sequence"/>
</dbReference>
<evidence type="ECO:0000259" key="1">
    <source>
        <dbReference type="PROSITE" id="PS51782"/>
    </source>
</evidence>
<dbReference type="InterPro" id="IPR013783">
    <property type="entry name" value="Ig-like_fold"/>
</dbReference>
<comment type="caution">
    <text evidence="2">The sequence shown here is derived from an EMBL/GenBank/DDBJ whole genome shotgun (WGS) entry which is preliminary data.</text>
</comment>
<reference evidence="2 3" key="1">
    <citation type="submission" date="2023-08" db="EMBL/GenBank/DDBJ databases">
        <title>Characterization of two Paracoccaceae strains isolated from Phycosphere and proposal of Xinfangfangia lacusdiani sp. nov.</title>
        <authorList>
            <person name="Deng Y."/>
            <person name="Zhang Y.Q."/>
        </authorList>
    </citation>
    <scope>NUCLEOTIDE SEQUENCE [LARGE SCALE GENOMIC DNA]</scope>
    <source>
        <strain evidence="2 3">CPCC 101601</strain>
    </source>
</reference>
<gene>
    <name evidence="2" type="ORF">Q9295_09575</name>
</gene>
<feature type="domain" description="LysM" evidence="1">
    <location>
        <begin position="373"/>
        <end position="422"/>
    </location>
</feature>
<dbReference type="Gene3D" id="2.60.40.10">
    <property type="entry name" value="Immunoglobulins"/>
    <property type="match status" value="1"/>
</dbReference>
<organism evidence="2 3">
    <name type="scientific">Pseudogemmobacter lacusdianii</name>
    <dbReference type="NCBI Taxonomy" id="3069608"/>
    <lineage>
        <taxon>Bacteria</taxon>
        <taxon>Pseudomonadati</taxon>
        <taxon>Pseudomonadota</taxon>
        <taxon>Alphaproteobacteria</taxon>
        <taxon>Rhodobacterales</taxon>
        <taxon>Paracoccaceae</taxon>
        <taxon>Pseudogemmobacter</taxon>
    </lineage>
</organism>
<dbReference type="InterPro" id="IPR018392">
    <property type="entry name" value="LysM"/>
</dbReference>
<evidence type="ECO:0000313" key="2">
    <source>
        <dbReference type="EMBL" id="MDQ2066624.1"/>
    </source>
</evidence>
<accession>A0ABU0VXY8</accession>
<name>A0ABU0VXY8_9RHOB</name>
<proteinExistence type="predicted"/>
<dbReference type="RefSeq" id="WP_306680332.1">
    <property type="nucleotide sequence ID" value="NZ_JAVDBT010000008.1"/>
</dbReference>
<keyword evidence="3" id="KW-1185">Reference proteome</keyword>
<dbReference type="PANTHER" id="PTHR34700:SF4">
    <property type="entry name" value="PHAGE-LIKE ELEMENT PBSX PROTEIN XKDP"/>
    <property type="match status" value="1"/>
</dbReference>
<sequence>MQFWTALGAGGRAAVMGLGGLAVAGGSYGIWQSLRAEAPPPPAQIADLNSAPSTEAEAVEVAAEVAPVEEPVLVAELSVDTWRVAGDGAATVAGRVAGGAAPPALVRIMVDGATVAEVSPNASGAFAALFTLPPNPKPALMTVAAELADGTEVLGRAAIALGPIVGPAESAAEAEPLAVLVSDEGAVVLQEPAAEPPAETEDPVAEPPLAAVNIDTITYTEAGAVQLGGTGQPGAFVRLYLDDAPLQTVLIMDNGKWLTTLKETAPGIYTLRADQLDAEGKVTSRFETPFKRETLADLQATASPAPAAPPEAQPAAAVITAPEVETVAEPAAEPAVAEAVEATAEVAAALAPEPAAVARVASEPAPPAEPASISVTVQPGHSLWAIAKGQFGEGMMYVQVYEANRDAIRDPDLIYPGQVFTIPTAP</sequence>
<dbReference type="Gene3D" id="3.10.350.10">
    <property type="entry name" value="LysM domain"/>
    <property type="match status" value="1"/>
</dbReference>
<dbReference type="Pfam" id="PF01476">
    <property type="entry name" value="LysM"/>
    <property type="match status" value="1"/>
</dbReference>
<dbReference type="CDD" id="cd00118">
    <property type="entry name" value="LysM"/>
    <property type="match status" value="1"/>
</dbReference>
<dbReference type="InterPro" id="IPR052196">
    <property type="entry name" value="Bact_Kbp"/>
</dbReference>
<dbReference type="EMBL" id="JAVDBT010000008">
    <property type="protein sequence ID" value="MDQ2066624.1"/>
    <property type="molecule type" value="Genomic_DNA"/>
</dbReference>